<reference evidence="4" key="1">
    <citation type="submission" date="2018-04" db="EMBL/GenBank/DDBJ databases">
        <title>WGS assembly of Panicum hallii.</title>
        <authorList>
            <person name="Lovell J."/>
            <person name="Jenkins J."/>
            <person name="Lowry D."/>
            <person name="Mamidi S."/>
            <person name="Sreedasyam A."/>
            <person name="Weng X."/>
            <person name="Barry K."/>
            <person name="Bonette J."/>
            <person name="Campitelli B."/>
            <person name="Daum C."/>
            <person name="Gordon S."/>
            <person name="Gould B."/>
            <person name="Lipzen A."/>
            <person name="Macqueen A."/>
            <person name="Palacio-Mejia J."/>
            <person name="Plott C."/>
            <person name="Shakirov E."/>
            <person name="Shu S."/>
            <person name="Yoshinaga Y."/>
            <person name="Zane M."/>
            <person name="Rokhsar D."/>
            <person name="Grimwood J."/>
            <person name="Schmutz J."/>
            <person name="Juenger T."/>
        </authorList>
    </citation>
    <scope>NUCLEOTIDE SEQUENCE [LARGE SCALE GENOMIC DNA]</scope>
    <source>
        <strain evidence="4">FIL2</strain>
    </source>
</reference>
<dbReference type="Gramene" id="PVH34418">
    <property type="protein sequence ID" value="PVH34418"/>
    <property type="gene ID" value="PAHAL_8G215800"/>
</dbReference>
<dbReference type="InterPro" id="IPR000215">
    <property type="entry name" value="Serpin_fam"/>
</dbReference>
<dbReference type="SMART" id="SM00093">
    <property type="entry name" value="SERPIN"/>
    <property type="match status" value="1"/>
</dbReference>
<evidence type="ECO:0000256" key="2">
    <source>
        <dbReference type="RuleBase" id="RU000411"/>
    </source>
</evidence>
<dbReference type="InterPro" id="IPR042178">
    <property type="entry name" value="Serpin_sf_1"/>
</dbReference>
<gene>
    <name evidence="4" type="ORF">PAHAL_8G215800</name>
</gene>
<feature type="domain" description="Serpin" evidence="3">
    <location>
        <begin position="1"/>
        <end position="259"/>
    </location>
</feature>
<dbReference type="Gene3D" id="2.30.39.10">
    <property type="entry name" value="Alpha-1-antitrypsin, domain 1"/>
    <property type="match status" value="1"/>
</dbReference>
<dbReference type="InterPro" id="IPR036186">
    <property type="entry name" value="Serpin_sf"/>
</dbReference>
<protein>
    <recommendedName>
        <fullName evidence="3">Serpin domain-containing protein</fullName>
    </recommendedName>
</protein>
<sequence length="261" mass="28413">MINDWVKKATNNLIDTVISASDVDATTDLVLANAVYYKGAWLAPFIPDNTRRSAFHRLDGGVAETEFMTGRRPFMDVACMDGFKVLKLPYKPGAAPRTRYSMFVFLPDARDGLSTMVDVVTASPAYLYGILAEMKEKHVSIQLPKFEISFSWSDLKRDLGRLGLSLPFSQEVADLRGMCKGDDVAGGARRPTFLSKVAHKAVVKVNEAGTEATAATLSLCGGGGPPPDVIEFTADHPFTFFIMEELSGVIVFAGHVLDPTK</sequence>
<dbReference type="AlphaFoldDB" id="A0A2T8I9U8"/>
<dbReference type="GO" id="GO:0004867">
    <property type="term" value="F:serine-type endopeptidase inhibitor activity"/>
    <property type="evidence" value="ECO:0007669"/>
    <property type="project" value="InterPro"/>
</dbReference>
<accession>A0A2T8I9U8</accession>
<dbReference type="PANTHER" id="PTHR11461:SF313">
    <property type="entry name" value="SERPIN-Z5-RELATED"/>
    <property type="match status" value="1"/>
</dbReference>
<evidence type="ECO:0000259" key="3">
    <source>
        <dbReference type="SMART" id="SM00093"/>
    </source>
</evidence>
<dbReference type="Proteomes" id="UP000243499">
    <property type="component" value="Chromosome 8"/>
</dbReference>
<evidence type="ECO:0000313" key="4">
    <source>
        <dbReference type="EMBL" id="PVH34418.1"/>
    </source>
</evidence>
<dbReference type="SUPFAM" id="SSF56574">
    <property type="entry name" value="Serpins"/>
    <property type="match status" value="1"/>
</dbReference>
<dbReference type="InterPro" id="IPR042185">
    <property type="entry name" value="Serpin_sf_2"/>
</dbReference>
<dbReference type="InterPro" id="IPR023796">
    <property type="entry name" value="Serpin_dom"/>
</dbReference>
<evidence type="ECO:0000256" key="1">
    <source>
        <dbReference type="ARBA" id="ARBA00009500"/>
    </source>
</evidence>
<dbReference type="Gene3D" id="3.30.497.10">
    <property type="entry name" value="Antithrombin, subunit I, domain 2"/>
    <property type="match status" value="1"/>
</dbReference>
<dbReference type="GO" id="GO:0005615">
    <property type="term" value="C:extracellular space"/>
    <property type="evidence" value="ECO:0007669"/>
    <property type="project" value="InterPro"/>
</dbReference>
<proteinExistence type="inferred from homology"/>
<dbReference type="Pfam" id="PF00079">
    <property type="entry name" value="Serpin"/>
    <property type="match status" value="1"/>
</dbReference>
<organism evidence="4">
    <name type="scientific">Panicum hallii</name>
    <dbReference type="NCBI Taxonomy" id="206008"/>
    <lineage>
        <taxon>Eukaryota</taxon>
        <taxon>Viridiplantae</taxon>
        <taxon>Streptophyta</taxon>
        <taxon>Embryophyta</taxon>
        <taxon>Tracheophyta</taxon>
        <taxon>Spermatophyta</taxon>
        <taxon>Magnoliopsida</taxon>
        <taxon>Liliopsida</taxon>
        <taxon>Poales</taxon>
        <taxon>Poaceae</taxon>
        <taxon>PACMAD clade</taxon>
        <taxon>Panicoideae</taxon>
        <taxon>Panicodae</taxon>
        <taxon>Paniceae</taxon>
        <taxon>Panicinae</taxon>
        <taxon>Panicum</taxon>
        <taxon>Panicum sect. Panicum</taxon>
    </lineage>
</organism>
<dbReference type="EMBL" id="CM008053">
    <property type="protein sequence ID" value="PVH34418.1"/>
    <property type="molecule type" value="Genomic_DNA"/>
</dbReference>
<dbReference type="PANTHER" id="PTHR11461">
    <property type="entry name" value="SERINE PROTEASE INHIBITOR, SERPIN"/>
    <property type="match status" value="1"/>
</dbReference>
<name>A0A2T8I9U8_9POAL</name>
<comment type="similarity">
    <text evidence="1 2">Belongs to the serpin family.</text>
</comment>